<dbReference type="AlphaFoldDB" id="X1D514"/>
<dbReference type="EMBL" id="BART01030263">
    <property type="protein sequence ID" value="GAH15846.1"/>
    <property type="molecule type" value="Genomic_DNA"/>
</dbReference>
<reference evidence="1" key="1">
    <citation type="journal article" date="2014" name="Front. Microbiol.">
        <title>High frequency of phylogenetically diverse reductive dehalogenase-homologous genes in deep subseafloor sedimentary metagenomes.</title>
        <authorList>
            <person name="Kawai M."/>
            <person name="Futagami T."/>
            <person name="Toyoda A."/>
            <person name="Takaki Y."/>
            <person name="Nishi S."/>
            <person name="Hori S."/>
            <person name="Arai W."/>
            <person name="Tsubouchi T."/>
            <person name="Morono Y."/>
            <person name="Uchiyama I."/>
            <person name="Ito T."/>
            <person name="Fujiyama A."/>
            <person name="Inagaki F."/>
            <person name="Takami H."/>
        </authorList>
    </citation>
    <scope>NUCLEOTIDE SEQUENCE</scope>
    <source>
        <strain evidence="1">Expedition CK06-06</strain>
    </source>
</reference>
<sequence length="47" mass="5094">TPFTNWYPWGWEPMEGDGSKKLELMAKFPAGGVAGTVFGEICGEEDG</sequence>
<evidence type="ECO:0000313" key="1">
    <source>
        <dbReference type="EMBL" id="GAH15846.1"/>
    </source>
</evidence>
<name>X1D514_9ZZZZ</name>
<proteinExistence type="predicted"/>
<accession>X1D514</accession>
<organism evidence="1">
    <name type="scientific">marine sediment metagenome</name>
    <dbReference type="NCBI Taxonomy" id="412755"/>
    <lineage>
        <taxon>unclassified sequences</taxon>
        <taxon>metagenomes</taxon>
        <taxon>ecological metagenomes</taxon>
    </lineage>
</organism>
<gene>
    <name evidence="1" type="ORF">S01H4_52890</name>
</gene>
<comment type="caution">
    <text evidence="1">The sequence shown here is derived from an EMBL/GenBank/DDBJ whole genome shotgun (WGS) entry which is preliminary data.</text>
</comment>
<feature type="non-terminal residue" evidence="1">
    <location>
        <position position="1"/>
    </location>
</feature>
<protein>
    <submittedName>
        <fullName evidence="1">Uncharacterized protein</fullName>
    </submittedName>
</protein>